<reference evidence="2" key="1">
    <citation type="submission" date="2022-11" db="UniProtKB">
        <authorList>
            <consortium name="WormBaseParasite"/>
        </authorList>
    </citation>
    <scope>IDENTIFICATION</scope>
</reference>
<evidence type="ECO:0000313" key="2">
    <source>
        <dbReference type="WBParaSite" id="ES5_v2.g18445.t1"/>
    </source>
</evidence>
<accession>A0AC34FM24</accession>
<proteinExistence type="predicted"/>
<name>A0AC34FM24_9BILA</name>
<dbReference type="Proteomes" id="UP000887579">
    <property type="component" value="Unplaced"/>
</dbReference>
<protein>
    <submittedName>
        <fullName evidence="2">Uncharacterized protein</fullName>
    </submittedName>
</protein>
<organism evidence="1 2">
    <name type="scientific">Panagrolaimus sp. ES5</name>
    <dbReference type="NCBI Taxonomy" id="591445"/>
    <lineage>
        <taxon>Eukaryota</taxon>
        <taxon>Metazoa</taxon>
        <taxon>Ecdysozoa</taxon>
        <taxon>Nematoda</taxon>
        <taxon>Chromadorea</taxon>
        <taxon>Rhabditida</taxon>
        <taxon>Tylenchina</taxon>
        <taxon>Panagrolaimomorpha</taxon>
        <taxon>Panagrolaimoidea</taxon>
        <taxon>Panagrolaimidae</taxon>
        <taxon>Panagrolaimus</taxon>
    </lineage>
</organism>
<evidence type="ECO:0000313" key="1">
    <source>
        <dbReference type="Proteomes" id="UP000887579"/>
    </source>
</evidence>
<dbReference type="WBParaSite" id="ES5_v2.g18445.t1">
    <property type="protein sequence ID" value="ES5_v2.g18445.t1"/>
    <property type="gene ID" value="ES5_v2.g18445"/>
</dbReference>
<sequence length="131" mass="14714">MWSSGSGAAGIISSFSYAALTEPHFANFSPKATLLVMLIIPFLYAATFWLIMDVPDSVYQVNVFDPRSYIIKPKNKLKSSVDPIMSIATASDAVNPLEDYEIQDLNNSTEQKKLNVKDKVKLFWVNFLFNI</sequence>